<feature type="region of interest" description="Disordered" evidence="1">
    <location>
        <begin position="246"/>
        <end position="328"/>
    </location>
</feature>
<evidence type="ECO:0000256" key="2">
    <source>
        <dbReference type="SAM" id="SignalP"/>
    </source>
</evidence>
<dbReference type="AlphaFoldDB" id="A0A268NT15"/>
<keyword evidence="2" id="KW-0732">Signal</keyword>
<feature type="signal peptide" evidence="2">
    <location>
        <begin position="1"/>
        <end position="27"/>
    </location>
</feature>
<feature type="non-terminal residue" evidence="3">
    <location>
        <position position="328"/>
    </location>
</feature>
<feature type="compositionally biased region" description="Basic and acidic residues" evidence="1">
    <location>
        <begin position="262"/>
        <end position="328"/>
    </location>
</feature>
<reference evidence="3 4" key="1">
    <citation type="submission" date="2017-07" db="EMBL/GenBank/DDBJ databases">
        <title>Isolation and whole genome analysis of endospore-forming bacteria from heroin.</title>
        <authorList>
            <person name="Kalinowski J."/>
            <person name="Ahrens B."/>
            <person name="Al-Dilaimi A."/>
            <person name="Winkler A."/>
            <person name="Wibberg D."/>
            <person name="Schleenbecker U."/>
            <person name="Ruckert C."/>
            <person name="Wolfel R."/>
            <person name="Grass G."/>
        </authorList>
    </citation>
    <scope>NUCLEOTIDE SEQUENCE [LARGE SCALE GENOMIC DNA]</scope>
    <source>
        <strain evidence="3 4">7539</strain>
    </source>
</reference>
<name>A0A268NT15_SHOCL</name>
<sequence>MKIIKIFILSFSTILFLAVLPSHIAVAQEATCNNGTCSFPYFGTSSGQTTKMWANSLTGQNNWLTLSVGGSGTVHFYGSPGSQIGTRSVSNGGSIEFPSGTKGFSLSSSGSEIYAIRATSDNSASRIVNFKTPSGGNDGGSDGGNDGGGDNGSGGGGLCGCTETINQLKGINDALSKIRGAMKDDAILDELKKVTGNLGDLKSAISAFHGEFKTDMSASMPSIGSNPDFVDPDLGNRKFSDKNKYFEEGDRIGSPGALPKGPDVEHWPGFRPEDELDKDKELDREELDQDKPLDRDEMEQDKPLDRDEMDQDKPLDRDEMEQDKPLDR</sequence>
<evidence type="ECO:0000313" key="4">
    <source>
        <dbReference type="Proteomes" id="UP000216207"/>
    </source>
</evidence>
<dbReference type="Proteomes" id="UP000216207">
    <property type="component" value="Unassembled WGS sequence"/>
</dbReference>
<feature type="chain" id="PRO_5012967178" evidence="2">
    <location>
        <begin position="28"/>
        <end position="328"/>
    </location>
</feature>
<protein>
    <submittedName>
        <fullName evidence="3">Uncharacterized protein</fullName>
    </submittedName>
</protein>
<accession>A0A268NT15</accession>
<evidence type="ECO:0000313" key="3">
    <source>
        <dbReference type="EMBL" id="PAE86662.1"/>
    </source>
</evidence>
<proteinExistence type="predicted"/>
<gene>
    <name evidence="3" type="ORF">CHH72_22320</name>
</gene>
<organism evidence="3 4">
    <name type="scientific">Shouchella clausii</name>
    <name type="common">Alkalihalobacillus clausii</name>
    <dbReference type="NCBI Taxonomy" id="79880"/>
    <lineage>
        <taxon>Bacteria</taxon>
        <taxon>Bacillati</taxon>
        <taxon>Bacillota</taxon>
        <taxon>Bacilli</taxon>
        <taxon>Bacillales</taxon>
        <taxon>Bacillaceae</taxon>
        <taxon>Shouchella</taxon>
    </lineage>
</organism>
<feature type="compositionally biased region" description="Gly residues" evidence="1">
    <location>
        <begin position="136"/>
        <end position="151"/>
    </location>
</feature>
<dbReference type="EMBL" id="NPCC01000058">
    <property type="protein sequence ID" value="PAE86662.1"/>
    <property type="molecule type" value="Genomic_DNA"/>
</dbReference>
<comment type="caution">
    <text evidence="3">The sequence shown here is derived from an EMBL/GenBank/DDBJ whole genome shotgun (WGS) entry which is preliminary data.</text>
</comment>
<evidence type="ECO:0000256" key="1">
    <source>
        <dbReference type="SAM" id="MobiDB-lite"/>
    </source>
</evidence>
<feature type="region of interest" description="Disordered" evidence="1">
    <location>
        <begin position="127"/>
        <end position="151"/>
    </location>
</feature>
<dbReference type="RefSeq" id="WP_142301373.1">
    <property type="nucleotide sequence ID" value="NZ_NPCC01000058.1"/>
</dbReference>